<dbReference type="PROSITE" id="PS51318">
    <property type="entry name" value="TAT"/>
    <property type="match status" value="1"/>
</dbReference>
<evidence type="ECO:0000256" key="1">
    <source>
        <dbReference type="SAM" id="SignalP"/>
    </source>
</evidence>
<dbReference type="Proteomes" id="UP000517916">
    <property type="component" value="Unassembled WGS sequence"/>
</dbReference>
<dbReference type="RefSeq" id="WP_318296744.1">
    <property type="nucleotide sequence ID" value="NZ_BAAABQ010000022.1"/>
</dbReference>
<dbReference type="NCBIfam" id="TIGR03767">
    <property type="entry name" value="P_acnes_RR"/>
    <property type="match status" value="1"/>
</dbReference>
<proteinExistence type="predicted"/>
<evidence type="ECO:0000313" key="3">
    <source>
        <dbReference type="Proteomes" id="UP000517916"/>
    </source>
</evidence>
<organism evidence="2 3">
    <name type="scientific">Kutzneria viridogrisea</name>
    <dbReference type="NCBI Taxonomy" id="47990"/>
    <lineage>
        <taxon>Bacteria</taxon>
        <taxon>Bacillati</taxon>
        <taxon>Actinomycetota</taxon>
        <taxon>Actinomycetes</taxon>
        <taxon>Pseudonocardiales</taxon>
        <taxon>Pseudonocardiaceae</taxon>
        <taxon>Kutzneria</taxon>
    </lineage>
</organism>
<feature type="chain" id="PRO_5047209000" evidence="1">
    <location>
        <begin position="28"/>
        <end position="567"/>
    </location>
</feature>
<dbReference type="SUPFAM" id="SSF56300">
    <property type="entry name" value="Metallo-dependent phosphatases"/>
    <property type="match status" value="1"/>
</dbReference>
<name>A0ABR6BQJ8_9PSEU</name>
<gene>
    <name evidence="2" type="ORF">BC739_006368</name>
</gene>
<sequence>MRLNRRGFLGGMGAAALALSLPATALATTRQRAVRTAGTTLDTVAMPLGDSGYRRLTAGPGWPLLVREDLGTGSPGRDDRRTPLASFVQFTDLHLVDAQSPARFEYLHPLAGAGAHRVQETLSALGASSLVQRVNSLASGPYTGRPFDFVVATGDNTDNHELVELDWMMSVLNGGTITPNTGDLSRFEGVQNSGSKLFWNPESPLLDRYKQAGFPQVPGFLAAATRPFTAPGLRTPWYSTFGNHDDSVEGTLPANIALLDKLYTGGVKIEGMDDSAAERLATALAEGDLVTAIAVLTANIGSVREVTADPRRKPFTPAQYIAAHLDPANTGPGPVGHGYRDTGTAYYSFQVAPGVLGISLDSTNPAGWAEGSLSTRQLTWLEGLLKSVSSRYYDADGHLVRGGSGDQHVLIFSHHTSGSMTNLLPDPARPWEGRHSGAELVALLQRFPNVLAWVNGHTHVNRITAHGHEVPERSFWEINTASHCDYPQHARVIELVDNRDGTVSLFTTLIESAAGYRTDFGDLSQAGLAALYRELSFNDLHASATRLGTAPDHNTELILPTPTTVRP</sequence>
<dbReference type="PANTHER" id="PTHR43143:SF1">
    <property type="entry name" value="SERINE_THREONINE-PROTEIN PHOSPHATASE CPPED1"/>
    <property type="match status" value="1"/>
</dbReference>
<dbReference type="Gene3D" id="3.60.21.10">
    <property type="match status" value="1"/>
</dbReference>
<comment type="caution">
    <text evidence="2">The sequence shown here is derived from an EMBL/GenBank/DDBJ whole genome shotgun (WGS) entry which is preliminary data.</text>
</comment>
<dbReference type="PANTHER" id="PTHR43143">
    <property type="entry name" value="METALLOPHOSPHOESTERASE, CALCINEURIN SUPERFAMILY"/>
    <property type="match status" value="1"/>
</dbReference>
<reference evidence="2 3" key="1">
    <citation type="submission" date="2020-08" db="EMBL/GenBank/DDBJ databases">
        <title>Genomic Encyclopedia of Archaeal and Bacterial Type Strains, Phase II (KMG-II): from individual species to whole genera.</title>
        <authorList>
            <person name="Goeker M."/>
        </authorList>
    </citation>
    <scope>NUCLEOTIDE SEQUENCE [LARGE SCALE GENOMIC DNA]</scope>
    <source>
        <strain evidence="2 3">DSM 43850</strain>
    </source>
</reference>
<dbReference type="InterPro" id="IPR006311">
    <property type="entry name" value="TAT_signal"/>
</dbReference>
<keyword evidence="3" id="KW-1185">Reference proteome</keyword>
<accession>A0ABR6BQJ8</accession>
<dbReference type="InterPro" id="IPR029052">
    <property type="entry name" value="Metallo-depent_PP-like"/>
</dbReference>
<dbReference type="EMBL" id="JACJID010000005">
    <property type="protein sequence ID" value="MBA8929150.1"/>
    <property type="molecule type" value="Genomic_DNA"/>
</dbReference>
<protein>
    <submittedName>
        <fullName evidence="2">Metallophosphoesterase (TIGR03767 family)</fullName>
    </submittedName>
</protein>
<feature type="signal peptide" evidence="1">
    <location>
        <begin position="1"/>
        <end position="27"/>
    </location>
</feature>
<evidence type="ECO:0000313" key="2">
    <source>
        <dbReference type="EMBL" id="MBA8929150.1"/>
    </source>
</evidence>
<keyword evidence="1" id="KW-0732">Signal</keyword>
<dbReference type="InterPro" id="IPR022506">
    <property type="entry name" value="Metallophosphoesterase_PPA1498"/>
</dbReference>
<dbReference type="InterPro" id="IPR051918">
    <property type="entry name" value="STPP_CPPED1"/>
</dbReference>